<dbReference type="AlphaFoldDB" id="A0AAV3QN23"/>
<proteinExistence type="predicted"/>
<evidence type="ECO:0000313" key="1">
    <source>
        <dbReference type="EMBL" id="GAA0165449.1"/>
    </source>
</evidence>
<reference evidence="1 2" key="1">
    <citation type="submission" date="2024-01" db="EMBL/GenBank/DDBJ databases">
        <title>The complete chloroplast genome sequence of Lithospermum erythrorhizon: insights into the phylogenetic relationship among Boraginaceae species and the maternal lineages of purple gromwells.</title>
        <authorList>
            <person name="Okada T."/>
            <person name="Watanabe K."/>
        </authorList>
    </citation>
    <scope>NUCLEOTIDE SEQUENCE [LARGE SCALE GENOMIC DNA]</scope>
</reference>
<evidence type="ECO:0000313" key="2">
    <source>
        <dbReference type="Proteomes" id="UP001454036"/>
    </source>
</evidence>
<dbReference type="EMBL" id="BAABME010005380">
    <property type="protein sequence ID" value="GAA0165449.1"/>
    <property type="molecule type" value="Genomic_DNA"/>
</dbReference>
<sequence length="150" mass="16735">MVLKEEEGVMSTFQALTRPGLGDFPDLRSKLEGFFRKAKKEGTTLSVASQGNTSEASCKLVLLMVFSKDLSLKQQCEVQKAEELEKVAAELDWRHVLDICGFELMSKGPPLLSLILRQLTLPGRFIPWRERSELLTADLETARLGLVGLL</sequence>
<protein>
    <submittedName>
        <fullName evidence="1">Uncharacterized protein</fullName>
    </submittedName>
</protein>
<gene>
    <name evidence="1" type="ORF">LIER_20851</name>
</gene>
<organism evidence="1 2">
    <name type="scientific">Lithospermum erythrorhizon</name>
    <name type="common">Purple gromwell</name>
    <name type="synonym">Lithospermum officinale var. erythrorhizon</name>
    <dbReference type="NCBI Taxonomy" id="34254"/>
    <lineage>
        <taxon>Eukaryota</taxon>
        <taxon>Viridiplantae</taxon>
        <taxon>Streptophyta</taxon>
        <taxon>Embryophyta</taxon>
        <taxon>Tracheophyta</taxon>
        <taxon>Spermatophyta</taxon>
        <taxon>Magnoliopsida</taxon>
        <taxon>eudicotyledons</taxon>
        <taxon>Gunneridae</taxon>
        <taxon>Pentapetalae</taxon>
        <taxon>asterids</taxon>
        <taxon>lamiids</taxon>
        <taxon>Boraginales</taxon>
        <taxon>Boraginaceae</taxon>
        <taxon>Boraginoideae</taxon>
        <taxon>Lithospermeae</taxon>
        <taxon>Lithospermum</taxon>
    </lineage>
</organism>
<dbReference type="Proteomes" id="UP001454036">
    <property type="component" value="Unassembled WGS sequence"/>
</dbReference>
<keyword evidence="2" id="KW-1185">Reference proteome</keyword>
<comment type="caution">
    <text evidence="1">The sequence shown here is derived from an EMBL/GenBank/DDBJ whole genome shotgun (WGS) entry which is preliminary data.</text>
</comment>
<accession>A0AAV3QN23</accession>
<name>A0AAV3QN23_LITER</name>